<evidence type="ECO:0000256" key="1">
    <source>
        <dbReference type="SAM" id="SignalP"/>
    </source>
</evidence>
<keyword evidence="1" id="KW-0732">Signal</keyword>
<evidence type="ECO:0000313" key="2">
    <source>
        <dbReference type="EMBL" id="AMC11418.1"/>
    </source>
</evidence>
<accession>A0A0X8G7G0</accession>
<dbReference type="KEGG" id="lut:Lupro_09150"/>
<dbReference type="EMBL" id="CP013355">
    <property type="protein sequence ID" value="AMC11418.1"/>
    <property type="molecule type" value="Genomic_DNA"/>
</dbReference>
<keyword evidence="3" id="KW-1185">Reference proteome</keyword>
<name>A0A0X8G7G0_9FLAO</name>
<sequence>MKLKIVINIKKIILLVIISLIINSCASTTDVAEHSVQKYYFYFDKTHPKMRTYGKPYELRYLYEINNPYNSEPVIFTPKDSIVKKISIKKLRNYHVKDYKWLNSFSGLDIDKFFLKNTPKKEFYLIEKIESHKILYLRSVDFIMEIE</sequence>
<feature type="chain" id="PRO_5007066310" evidence="1">
    <location>
        <begin position="27"/>
        <end position="147"/>
    </location>
</feature>
<reference evidence="3" key="1">
    <citation type="submission" date="2015-12" db="EMBL/GenBank/DDBJ databases">
        <title>Complete genome sequence of Lutibacter profundus strain LP1.</title>
        <authorList>
            <person name="Wissuwa J."/>
            <person name="Le Moine Bauer S."/>
            <person name="Stokke R."/>
            <person name="Dahle H."/>
            <person name="Steen I.H."/>
        </authorList>
    </citation>
    <scope>NUCLEOTIDE SEQUENCE [LARGE SCALE GENOMIC DNA]</scope>
    <source>
        <strain evidence="3">LP1</strain>
    </source>
</reference>
<proteinExistence type="predicted"/>
<dbReference type="STRING" id="1622118.Lupro_09150"/>
<dbReference type="RefSeq" id="WP_068209101.1">
    <property type="nucleotide sequence ID" value="NZ_CP013355.1"/>
</dbReference>
<protein>
    <submittedName>
        <fullName evidence="2">Uncharacterized protein</fullName>
    </submittedName>
</protein>
<dbReference type="AlphaFoldDB" id="A0A0X8G7G0"/>
<evidence type="ECO:0000313" key="3">
    <source>
        <dbReference type="Proteomes" id="UP000059672"/>
    </source>
</evidence>
<feature type="signal peptide" evidence="1">
    <location>
        <begin position="1"/>
        <end position="26"/>
    </location>
</feature>
<organism evidence="2 3">
    <name type="scientific">Lutibacter profundi</name>
    <dbReference type="NCBI Taxonomy" id="1622118"/>
    <lineage>
        <taxon>Bacteria</taxon>
        <taxon>Pseudomonadati</taxon>
        <taxon>Bacteroidota</taxon>
        <taxon>Flavobacteriia</taxon>
        <taxon>Flavobacteriales</taxon>
        <taxon>Flavobacteriaceae</taxon>
        <taxon>Lutibacter</taxon>
    </lineage>
</organism>
<dbReference type="Proteomes" id="UP000059672">
    <property type="component" value="Chromosome"/>
</dbReference>
<gene>
    <name evidence="2" type="ORF">Lupro_09150</name>
</gene>
<reference evidence="2 3" key="2">
    <citation type="journal article" date="2016" name="Int. J. Syst. Evol. Microbiol.">
        <title>Lutibacter profundi sp. nov., isolated from a deep-sea hydrothermal system on the Arctic Mid-Ocean Ridge and emended description of the genus Lutibacter.</title>
        <authorList>
            <person name="Le Moine Bauer S."/>
            <person name="Roalkvam I."/>
            <person name="Steen I.H."/>
            <person name="Dahle H."/>
        </authorList>
    </citation>
    <scope>NUCLEOTIDE SEQUENCE [LARGE SCALE GENOMIC DNA]</scope>
    <source>
        <strain evidence="2 3">LP1</strain>
    </source>
</reference>